<gene>
    <name evidence="2" type="ORF">SLS60_001481</name>
</gene>
<reference evidence="2 3" key="1">
    <citation type="submission" date="2024-02" db="EMBL/GenBank/DDBJ databases">
        <title>De novo assembly and annotation of 12 fungi associated with fruit tree decline syndrome in Ontario, Canada.</title>
        <authorList>
            <person name="Sulman M."/>
            <person name="Ellouze W."/>
            <person name="Ilyukhin E."/>
        </authorList>
    </citation>
    <scope>NUCLEOTIDE SEQUENCE [LARGE SCALE GENOMIC DNA]</scope>
    <source>
        <strain evidence="2 3">M42-189</strain>
    </source>
</reference>
<name>A0ABR3S960_9PLEO</name>
<protein>
    <submittedName>
        <fullName evidence="2">Uncharacterized protein</fullName>
    </submittedName>
</protein>
<comment type="caution">
    <text evidence="2">The sequence shown here is derived from an EMBL/GenBank/DDBJ whole genome shotgun (WGS) entry which is preliminary data.</text>
</comment>
<accession>A0ABR3S960</accession>
<evidence type="ECO:0000313" key="2">
    <source>
        <dbReference type="EMBL" id="KAL1613249.1"/>
    </source>
</evidence>
<organism evidence="2 3">
    <name type="scientific">Paraconiothyrium brasiliense</name>
    <dbReference type="NCBI Taxonomy" id="300254"/>
    <lineage>
        <taxon>Eukaryota</taxon>
        <taxon>Fungi</taxon>
        <taxon>Dikarya</taxon>
        <taxon>Ascomycota</taxon>
        <taxon>Pezizomycotina</taxon>
        <taxon>Dothideomycetes</taxon>
        <taxon>Pleosporomycetidae</taxon>
        <taxon>Pleosporales</taxon>
        <taxon>Massarineae</taxon>
        <taxon>Didymosphaeriaceae</taxon>
        <taxon>Paraconiothyrium</taxon>
    </lineage>
</organism>
<evidence type="ECO:0000313" key="3">
    <source>
        <dbReference type="Proteomes" id="UP001521785"/>
    </source>
</evidence>
<dbReference type="Proteomes" id="UP001521785">
    <property type="component" value="Unassembled WGS sequence"/>
</dbReference>
<feature type="region of interest" description="Disordered" evidence="1">
    <location>
        <begin position="367"/>
        <end position="390"/>
    </location>
</feature>
<keyword evidence="3" id="KW-1185">Reference proteome</keyword>
<sequence length="390" mass="43199">MSSKEPHWKQNAFGEAIIPSPIPVLPKPLALSYRNFHNHYAEHDFSRREKEVTDHPRVLVGCTLISAMLRHYFPSLEYAVNQAWPGTSTGAEFTHVPVVDGTPVAGTRHWTVQKKSDLAIVALVVVVTSPEFCKLPARIVPAQLAVTKKHLDSQHRLAIHGDRMSRGAVILQASTGNPLKPTFEFYHFDSSHEQKGLLVPMDIRVEDSQVAASNSIGLAPEHAEQVDQMFKTIVSASSGQADWPRAVTPSLTPMAPVLTLLPKRKAKRTPGTTPVPKMQRLETEPQVRLPLTPMPTAPNTPVHMPVSARHKIEVKNNKTRKTEHHEISEDYVRTVKMNKSGNLIEAFGRMIPNGKSKAIREVATSMGHTFNRPNSWGGQSGDDGLAERKN</sequence>
<proteinExistence type="predicted"/>
<feature type="compositionally biased region" description="Polar residues" evidence="1">
    <location>
        <begin position="367"/>
        <end position="377"/>
    </location>
</feature>
<evidence type="ECO:0000256" key="1">
    <source>
        <dbReference type="SAM" id="MobiDB-lite"/>
    </source>
</evidence>
<dbReference type="EMBL" id="JAKJXO020000001">
    <property type="protein sequence ID" value="KAL1613249.1"/>
    <property type="molecule type" value="Genomic_DNA"/>
</dbReference>